<dbReference type="Proteomes" id="UP000015664">
    <property type="component" value="Unassembled WGS sequence"/>
</dbReference>
<comment type="caution">
    <text evidence="2">The sequence shown here is derived from an EMBL/GenBank/DDBJ whole genome shotgun (WGS) entry which is preliminary data.</text>
</comment>
<evidence type="ECO:0000313" key="2">
    <source>
        <dbReference type="EMBL" id="EQC95818.1"/>
    </source>
</evidence>
<organism evidence="2 3">
    <name type="scientific">Lactococcus cremoris subsp. cremoris TIFN3</name>
    <dbReference type="NCBI Taxonomy" id="1234873"/>
    <lineage>
        <taxon>Bacteria</taxon>
        <taxon>Bacillati</taxon>
        <taxon>Bacillota</taxon>
        <taxon>Bacilli</taxon>
        <taxon>Lactobacillales</taxon>
        <taxon>Streptococcaceae</taxon>
        <taxon>Lactococcus</taxon>
        <taxon>Lactococcus cremoris subsp. cremoris</taxon>
    </lineage>
</organism>
<evidence type="ECO:0000313" key="3">
    <source>
        <dbReference type="Proteomes" id="UP000015664"/>
    </source>
</evidence>
<feature type="transmembrane region" description="Helical" evidence="1">
    <location>
        <begin position="58"/>
        <end position="78"/>
    </location>
</feature>
<protein>
    <submittedName>
        <fullName evidence="2">Uncharacterized protein</fullName>
    </submittedName>
</protein>
<dbReference type="AlphaFoldDB" id="T0WT68"/>
<keyword evidence="1" id="KW-0812">Transmembrane</keyword>
<keyword evidence="1" id="KW-1133">Transmembrane helix</keyword>
<sequence length="143" mass="16548">MIYEVNSNKMSNEKIKHLEMIQGVISRMSSNSFKLKGWAITVLSALYAYYISHSSCSILIIIFIVTLLFGVLDTYYLYLEKGFVDLYNEVRLEQKQSTDFRIEPRKFDFNAFGKVFCNSVPVILTYIVVLGVTFTLLIIQLFI</sequence>
<name>T0WT68_LACLC</name>
<feature type="transmembrane region" description="Helical" evidence="1">
    <location>
        <begin position="115"/>
        <end position="142"/>
    </location>
</feature>
<accession>T0WT68</accession>
<dbReference type="EMBL" id="ATBE01000044">
    <property type="protein sequence ID" value="EQC95818.1"/>
    <property type="molecule type" value="Genomic_DNA"/>
</dbReference>
<feature type="transmembrane region" description="Helical" evidence="1">
    <location>
        <begin position="35"/>
        <end position="52"/>
    </location>
</feature>
<keyword evidence="1" id="KW-0472">Membrane</keyword>
<gene>
    <name evidence="2" type="ORF">LLT3_01150</name>
</gene>
<reference evidence="2 3" key="1">
    <citation type="journal article" date="2013" name="ISME J.">
        <title>Multifactorial diversity sustains microbial community stability.</title>
        <authorList>
            <person name="Erkus O."/>
            <person name="de Jager V.C."/>
            <person name="Spus M."/>
            <person name="van Alen-Boerrigter I.J."/>
            <person name="van Rijswijck I.M."/>
            <person name="Hazelwood L."/>
            <person name="Janssen P.W."/>
            <person name="van Hijum S.A."/>
            <person name="Kleerebezem M."/>
            <person name="Smid E.J."/>
        </authorList>
    </citation>
    <scope>NUCLEOTIDE SEQUENCE [LARGE SCALE GENOMIC DNA]</scope>
    <source>
        <strain evidence="2 3">TIFN3</strain>
    </source>
</reference>
<evidence type="ECO:0000256" key="1">
    <source>
        <dbReference type="SAM" id="Phobius"/>
    </source>
</evidence>
<proteinExistence type="predicted"/>